<dbReference type="PANTHER" id="PTHR33459:SF7">
    <property type="entry name" value="DD-GDCA PROTEIN"/>
    <property type="match status" value="1"/>
</dbReference>
<proteinExistence type="predicted"/>
<dbReference type="OrthoDB" id="5836547at2759"/>
<keyword evidence="3" id="KW-1185">Reference proteome</keyword>
<dbReference type="Proteomes" id="UP000835052">
    <property type="component" value="Unassembled WGS sequence"/>
</dbReference>
<gene>
    <name evidence="2" type="ORF">CAUJ_LOCUS1775</name>
</gene>
<evidence type="ECO:0000313" key="3">
    <source>
        <dbReference type="Proteomes" id="UP000835052"/>
    </source>
</evidence>
<feature type="chain" id="PRO_5035725784" description="EB domain-containing protein" evidence="1">
    <location>
        <begin position="18"/>
        <end position="469"/>
    </location>
</feature>
<dbReference type="EMBL" id="CAJGYM010000003">
    <property type="protein sequence ID" value="CAD6185856.1"/>
    <property type="molecule type" value="Genomic_DNA"/>
</dbReference>
<evidence type="ECO:0000256" key="1">
    <source>
        <dbReference type="SAM" id="SignalP"/>
    </source>
</evidence>
<feature type="signal peptide" evidence="1">
    <location>
        <begin position="1"/>
        <end position="17"/>
    </location>
</feature>
<reference evidence="2" key="1">
    <citation type="submission" date="2020-10" db="EMBL/GenBank/DDBJ databases">
        <authorList>
            <person name="Kikuchi T."/>
        </authorList>
    </citation>
    <scope>NUCLEOTIDE SEQUENCE</scope>
    <source>
        <strain evidence="2">NKZ352</strain>
    </source>
</reference>
<dbReference type="AlphaFoldDB" id="A0A8S1GQZ5"/>
<sequence>MMLAVLLLPVLGSFSEAAIANYYDVGSGVQTGGSNPNVALGSYCISDANCGMGQACTPSVNGVKICLPSNGGSAPGSGSCSSSSQCPSGQTCTMLNGVARCEVQVGGYVPGYGSGTGYGSGSGYNVGNGVGYSGKLNETCTKDADCNETLSCTKYYGKLLCRPTIGNILQQATRCRTESDCPHPEFLCVFSTALHDKICYKYGETITDGYVIPLRHIIVNKPSSTTATRIPTTTTSTTTSASPQQIYVPYKESQAVFIGDGVELANSQNAPSDVIEKHDSDVIKINMTSPPAYKREEQSYLIDPAASVCEFDYQCRMGESCSAVLRFVDRNVTTCQYDVTKQHRQCVYHSDCLSGQRCMPTATKNLATCEPSIAATLGEIGCFYDFDCSGGEKCTLVDKEKKIFRCRPSTVPDPRRNQLCSTNSQCPFQQVCRRATGIAMCVDVTASENPSLIQEKVVQFVRDFLFRTL</sequence>
<accession>A0A8S1GQZ5</accession>
<name>A0A8S1GQZ5_9PELO</name>
<organism evidence="2 3">
    <name type="scientific">Caenorhabditis auriculariae</name>
    <dbReference type="NCBI Taxonomy" id="2777116"/>
    <lineage>
        <taxon>Eukaryota</taxon>
        <taxon>Metazoa</taxon>
        <taxon>Ecdysozoa</taxon>
        <taxon>Nematoda</taxon>
        <taxon>Chromadorea</taxon>
        <taxon>Rhabditida</taxon>
        <taxon>Rhabditina</taxon>
        <taxon>Rhabditomorpha</taxon>
        <taxon>Rhabditoidea</taxon>
        <taxon>Rhabditidae</taxon>
        <taxon>Peloderinae</taxon>
        <taxon>Caenorhabditis</taxon>
    </lineage>
</organism>
<evidence type="ECO:0008006" key="4">
    <source>
        <dbReference type="Google" id="ProtNLM"/>
    </source>
</evidence>
<dbReference type="InterPro" id="IPR052326">
    <property type="entry name" value="Diff-Dev_Assoc_Protein"/>
</dbReference>
<protein>
    <recommendedName>
        <fullName evidence="4">EB domain-containing protein</fullName>
    </recommendedName>
</protein>
<dbReference type="PANTHER" id="PTHR33459">
    <property type="entry name" value="DD-GDCA PROTEIN"/>
    <property type="match status" value="1"/>
</dbReference>
<evidence type="ECO:0000313" key="2">
    <source>
        <dbReference type="EMBL" id="CAD6185856.1"/>
    </source>
</evidence>
<comment type="caution">
    <text evidence="2">The sequence shown here is derived from an EMBL/GenBank/DDBJ whole genome shotgun (WGS) entry which is preliminary data.</text>
</comment>
<keyword evidence="1" id="KW-0732">Signal</keyword>